<proteinExistence type="predicted"/>
<dbReference type="FunFam" id="3.40.50.970:FF:000001">
    <property type="entry name" value="Pyruvate dehydrogenase E1 beta subunit"/>
    <property type="match status" value="1"/>
</dbReference>
<keyword evidence="6" id="KW-1185">Reference proteome</keyword>
<evidence type="ECO:0000259" key="4">
    <source>
        <dbReference type="SMART" id="SM00861"/>
    </source>
</evidence>
<comment type="cofactor">
    <cofactor evidence="1">
        <name>thiamine diphosphate</name>
        <dbReference type="ChEBI" id="CHEBI:58937"/>
    </cofactor>
</comment>
<dbReference type="CDD" id="cd07036">
    <property type="entry name" value="TPP_PYR_E1-PDHc-beta_like"/>
    <property type="match status" value="1"/>
</dbReference>
<dbReference type="Proteomes" id="UP000326202">
    <property type="component" value="Chromosome"/>
</dbReference>
<dbReference type="NCBIfam" id="NF006667">
    <property type="entry name" value="PRK09212.1"/>
    <property type="match status" value="1"/>
</dbReference>
<dbReference type="FunFam" id="3.40.50.920:FF:000001">
    <property type="entry name" value="Pyruvate dehydrogenase E1 beta subunit"/>
    <property type="match status" value="1"/>
</dbReference>
<feature type="domain" description="Transketolase-like pyrimidine-binding" evidence="4">
    <location>
        <begin position="24"/>
        <end position="199"/>
    </location>
</feature>
<sequence length="355" mass="37457">MTAATQTRPQAGDAGAANRAKRNLTIAKAMAEAIAQEMRQDPAVLVMGEDIGRLGGVFGNTRGLIEEFGPERIRDTPISETAFIGGAVGMAAVGMKPIVELMFVDFFGVCMDAIYNLAAKNCYFSGGQMPLPMVIMTSCGGGYSDAGQHSQCLYGTFAHLPGLKVVVPSNAFDAKGLLLAAIRDPNPVIYMFHKALQGMGWLGTVKGAITDVPEDDYVLPIGRAAVVRPGRDVTLVGFGNTLHHALDAAGDLAGEGIEAEVIDLRSIVPLDRETILASVRRTGRLVVVDDDYQSFGVSAEIIATATEGAFSALKAAPRRVAFPDIPIPFSPALERPLMPDAAKVAAAGRLACKER</sequence>
<dbReference type="InterPro" id="IPR033248">
    <property type="entry name" value="Transketolase_C"/>
</dbReference>
<evidence type="ECO:0000313" key="6">
    <source>
        <dbReference type="Proteomes" id="UP000326202"/>
    </source>
</evidence>
<keyword evidence="3" id="KW-0786">Thiamine pyrophosphate</keyword>
<dbReference type="Pfam" id="PF02779">
    <property type="entry name" value="Transket_pyr"/>
    <property type="match status" value="1"/>
</dbReference>
<dbReference type="Pfam" id="PF02780">
    <property type="entry name" value="Transketolase_C"/>
    <property type="match status" value="1"/>
</dbReference>
<dbReference type="GO" id="GO:0016491">
    <property type="term" value="F:oxidoreductase activity"/>
    <property type="evidence" value="ECO:0007669"/>
    <property type="project" value="UniProtKB-KW"/>
</dbReference>
<evidence type="ECO:0000256" key="2">
    <source>
        <dbReference type="ARBA" id="ARBA00023002"/>
    </source>
</evidence>
<dbReference type="SUPFAM" id="SSF52518">
    <property type="entry name" value="Thiamin diphosphate-binding fold (THDP-binding)"/>
    <property type="match status" value="1"/>
</dbReference>
<protein>
    <submittedName>
        <fullName evidence="5">Pyruvate dehydrogenase subunit beta</fullName>
    </submittedName>
</protein>
<dbReference type="OrthoDB" id="9780894at2"/>
<dbReference type="KEGG" id="htq:FRZ44_39720"/>
<keyword evidence="5" id="KW-0670">Pyruvate</keyword>
<name>A0A5J6MMR6_9PROT</name>
<dbReference type="PANTHER" id="PTHR43257">
    <property type="entry name" value="PYRUVATE DEHYDROGENASE E1 COMPONENT BETA SUBUNIT"/>
    <property type="match status" value="1"/>
</dbReference>
<dbReference type="RefSeq" id="WP_151178794.1">
    <property type="nucleotide sequence ID" value="NZ_CP042906.1"/>
</dbReference>
<dbReference type="SUPFAM" id="SSF52922">
    <property type="entry name" value="TK C-terminal domain-like"/>
    <property type="match status" value="1"/>
</dbReference>
<evidence type="ECO:0000313" key="5">
    <source>
        <dbReference type="EMBL" id="QEX18663.1"/>
    </source>
</evidence>
<dbReference type="InterPro" id="IPR005475">
    <property type="entry name" value="Transketolase-like_Pyr-bd"/>
</dbReference>
<organism evidence="5 6">
    <name type="scientific">Hypericibacter terrae</name>
    <dbReference type="NCBI Taxonomy" id="2602015"/>
    <lineage>
        <taxon>Bacteria</taxon>
        <taxon>Pseudomonadati</taxon>
        <taxon>Pseudomonadota</taxon>
        <taxon>Alphaproteobacteria</taxon>
        <taxon>Rhodospirillales</taxon>
        <taxon>Dongiaceae</taxon>
        <taxon>Hypericibacter</taxon>
    </lineage>
</organism>
<gene>
    <name evidence="5" type="ORF">FRZ44_39720</name>
</gene>
<reference evidence="5 6" key="1">
    <citation type="submission" date="2019-08" db="EMBL/GenBank/DDBJ databases">
        <title>Hyperibacter terrae gen. nov., sp. nov. and Hyperibacter viscosus sp. nov., two new members in the family Rhodospirillaceae isolated from the rhizosphere of Hypericum perforatum.</title>
        <authorList>
            <person name="Noviana Z."/>
        </authorList>
    </citation>
    <scope>NUCLEOTIDE SEQUENCE [LARGE SCALE GENOMIC DNA]</scope>
    <source>
        <strain evidence="5 6">R5913</strain>
    </source>
</reference>
<dbReference type="AlphaFoldDB" id="A0A5J6MMR6"/>
<dbReference type="SMART" id="SM00861">
    <property type="entry name" value="Transket_pyr"/>
    <property type="match status" value="1"/>
</dbReference>
<accession>A0A5J6MMR6</accession>
<dbReference type="InterPro" id="IPR009014">
    <property type="entry name" value="Transketo_C/PFOR_II"/>
</dbReference>
<evidence type="ECO:0000256" key="1">
    <source>
        <dbReference type="ARBA" id="ARBA00001964"/>
    </source>
</evidence>
<dbReference type="InterPro" id="IPR029061">
    <property type="entry name" value="THDP-binding"/>
</dbReference>
<evidence type="ECO:0000256" key="3">
    <source>
        <dbReference type="ARBA" id="ARBA00023052"/>
    </source>
</evidence>
<dbReference type="Gene3D" id="3.40.50.970">
    <property type="match status" value="1"/>
</dbReference>
<dbReference type="PANTHER" id="PTHR43257:SF2">
    <property type="entry name" value="PYRUVATE DEHYDROGENASE E1 COMPONENT SUBUNIT BETA"/>
    <property type="match status" value="1"/>
</dbReference>
<dbReference type="Gene3D" id="3.40.50.920">
    <property type="match status" value="1"/>
</dbReference>
<dbReference type="EMBL" id="CP042906">
    <property type="protein sequence ID" value="QEX18663.1"/>
    <property type="molecule type" value="Genomic_DNA"/>
</dbReference>
<keyword evidence="2" id="KW-0560">Oxidoreductase</keyword>